<keyword evidence="10" id="KW-1185">Reference proteome</keyword>
<evidence type="ECO:0000313" key="10">
    <source>
        <dbReference type="Proteomes" id="UP001152797"/>
    </source>
</evidence>
<proteinExistence type="inferred from homology"/>
<dbReference type="PANTHER" id="PTHR46812">
    <property type="entry name" value="CARBOXYMETHYLENEBUTENOLIDASE HOMOLOG"/>
    <property type="match status" value="1"/>
</dbReference>
<dbReference type="AlphaFoldDB" id="A0A9P1DDS2"/>
<feature type="domain" description="Dienelactone hydrolase" evidence="6">
    <location>
        <begin position="16"/>
        <end position="153"/>
    </location>
</feature>
<dbReference type="EMBL" id="CAMXCT030004269">
    <property type="protein sequence ID" value="CAL4795718.1"/>
    <property type="molecule type" value="Genomic_DNA"/>
</dbReference>
<protein>
    <recommendedName>
        <fullName evidence="3">Carboxymethylenebutenolidase homolog</fullName>
    </recommendedName>
</protein>
<evidence type="ECO:0000313" key="8">
    <source>
        <dbReference type="EMBL" id="CAL1161781.1"/>
    </source>
</evidence>
<dbReference type="EMBL" id="CAMXCT010004269">
    <property type="protein sequence ID" value="CAI4008406.1"/>
    <property type="molecule type" value="Genomic_DNA"/>
</dbReference>
<evidence type="ECO:0000313" key="9">
    <source>
        <dbReference type="EMBL" id="CAL4795718.1"/>
    </source>
</evidence>
<comment type="subcellular location">
    <subcellularLocation>
        <location evidence="1">Cytoplasm</location>
        <location evidence="1">Cytosol</location>
    </subcellularLocation>
</comment>
<evidence type="ECO:0000256" key="3">
    <source>
        <dbReference type="ARBA" id="ARBA00014180"/>
    </source>
</evidence>
<reference evidence="8" key="2">
    <citation type="submission" date="2024-04" db="EMBL/GenBank/DDBJ databases">
        <authorList>
            <person name="Chen Y."/>
            <person name="Shah S."/>
            <person name="Dougan E. K."/>
            <person name="Thang M."/>
            <person name="Chan C."/>
        </authorList>
    </citation>
    <scope>NUCLEOTIDE SEQUENCE [LARGE SCALE GENOMIC DNA]</scope>
</reference>
<reference evidence="7" key="1">
    <citation type="submission" date="2022-10" db="EMBL/GenBank/DDBJ databases">
        <authorList>
            <person name="Chen Y."/>
            <person name="Dougan E. K."/>
            <person name="Chan C."/>
            <person name="Rhodes N."/>
            <person name="Thang M."/>
        </authorList>
    </citation>
    <scope>NUCLEOTIDE SEQUENCE</scope>
</reference>
<dbReference type="PANTHER" id="PTHR46812:SF1">
    <property type="entry name" value="CARBOXYMETHYLENEBUTENOLIDASE HOMOLOG"/>
    <property type="match status" value="1"/>
</dbReference>
<keyword evidence="4" id="KW-0963">Cytoplasm</keyword>
<evidence type="ECO:0000256" key="4">
    <source>
        <dbReference type="ARBA" id="ARBA00022490"/>
    </source>
</evidence>
<evidence type="ECO:0000259" key="6">
    <source>
        <dbReference type="Pfam" id="PF01738"/>
    </source>
</evidence>
<dbReference type="InterPro" id="IPR042946">
    <property type="entry name" value="CMBL"/>
</dbReference>
<sequence length="193" mass="21445">MCSRVGSVIEVTPVLQGYYAAPRLKSGRRMGIAVVHDVLGFADPNCRHLVDHWASRGFEALMPDCFEKEAEPPGLPDDDDEAFQKWLANISNEKFRENCLLKVLDCIPILKEQGCIRFGIIGLGWGGLIAEHVARSGEFGAAVSVNGWEHSAATYTLTHEAAPDLAMLYMVSEDNECPWLLRLLKGLWDRIDC</sequence>
<comment type="caution">
    <text evidence="7">The sequence shown here is derived from an EMBL/GenBank/DDBJ whole genome shotgun (WGS) entry which is preliminary data.</text>
</comment>
<organism evidence="7">
    <name type="scientific">Cladocopium goreaui</name>
    <dbReference type="NCBI Taxonomy" id="2562237"/>
    <lineage>
        <taxon>Eukaryota</taxon>
        <taxon>Sar</taxon>
        <taxon>Alveolata</taxon>
        <taxon>Dinophyceae</taxon>
        <taxon>Suessiales</taxon>
        <taxon>Symbiodiniaceae</taxon>
        <taxon>Cladocopium</taxon>
    </lineage>
</organism>
<name>A0A9P1DDS2_9DINO</name>
<gene>
    <name evidence="7" type="ORF">C1SCF055_LOCUS33853</name>
</gene>
<dbReference type="SUPFAM" id="SSF53474">
    <property type="entry name" value="alpha/beta-Hydrolases"/>
    <property type="match status" value="1"/>
</dbReference>
<keyword evidence="5 9" id="KW-0378">Hydrolase</keyword>
<dbReference type="GO" id="GO:0016787">
    <property type="term" value="F:hydrolase activity"/>
    <property type="evidence" value="ECO:0007669"/>
    <property type="project" value="UniProtKB-KW"/>
</dbReference>
<evidence type="ECO:0000256" key="1">
    <source>
        <dbReference type="ARBA" id="ARBA00004514"/>
    </source>
</evidence>
<evidence type="ECO:0000256" key="2">
    <source>
        <dbReference type="ARBA" id="ARBA00008456"/>
    </source>
</evidence>
<comment type="similarity">
    <text evidence="2">Belongs to the dienelactone hydrolase family.</text>
</comment>
<evidence type="ECO:0000256" key="5">
    <source>
        <dbReference type="ARBA" id="ARBA00022801"/>
    </source>
</evidence>
<dbReference type="Gene3D" id="3.40.50.1820">
    <property type="entry name" value="alpha/beta hydrolase"/>
    <property type="match status" value="1"/>
</dbReference>
<dbReference type="InterPro" id="IPR029058">
    <property type="entry name" value="AB_hydrolase_fold"/>
</dbReference>
<dbReference type="GO" id="GO:0005829">
    <property type="term" value="C:cytosol"/>
    <property type="evidence" value="ECO:0007669"/>
    <property type="project" value="UniProtKB-SubCell"/>
</dbReference>
<evidence type="ECO:0000313" key="7">
    <source>
        <dbReference type="EMBL" id="CAI4008406.1"/>
    </source>
</evidence>
<dbReference type="InterPro" id="IPR002925">
    <property type="entry name" value="Dienelactn_hydro"/>
</dbReference>
<accession>A0A9P1DDS2</accession>
<dbReference type="Proteomes" id="UP001152797">
    <property type="component" value="Unassembled WGS sequence"/>
</dbReference>
<dbReference type="Pfam" id="PF01738">
    <property type="entry name" value="DLH"/>
    <property type="match status" value="1"/>
</dbReference>
<dbReference type="EMBL" id="CAMXCT020004269">
    <property type="protein sequence ID" value="CAL1161781.1"/>
    <property type="molecule type" value="Genomic_DNA"/>
</dbReference>